<keyword evidence="4 11" id="KW-0548">Nucleotidyltransferase</keyword>
<dbReference type="GO" id="GO:0008408">
    <property type="term" value="F:3'-5' exonuclease activity"/>
    <property type="evidence" value="ECO:0007669"/>
    <property type="project" value="UniProtKB-UniRule"/>
</dbReference>
<dbReference type="SUPFAM" id="SSF53098">
    <property type="entry name" value="Ribonuclease H-like"/>
    <property type="match status" value="1"/>
</dbReference>
<dbReference type="SMART" id="SM00481">
    <property type="entry name" value="POLIIIAc"/>
    <property type="match status" value="1"/>
</dbReference>
<dbReference type="Gene3D" id="3.30.420.10">
    <property type="entry name" value="Ribonuclease H-like superfamily/Ribonuclease H"/>
    <property type="match status" value="1"/>
</dbReference>
<organism evidence="14 15">
    <name type="scientific">Mycoplasma amphoriforme A39</name>
    <dbReference type="NCBI Taxonomy" id="572419"/>
    <lineage>
        <taxon>Bacteria</taxon>
        <taxon>Bacillati</taxon>
        <taxon>Mycoplasmatota</taxon>
        <taxon>Mollicutes</taxon>
        <taxon>Mycoplasmataceae</taxon>
        <taxon>Mycoplasma</taxon>
    </lineage>
</organism>
<keyword evidence="6 11" id="KW-0540">Nuclease</keyword>
<keyword evidence="8 11" id="KW-0269">Exonuclease</keyword>
<proteinExistence type="inferred from homology"/>
<dbReference type="Gene3D" id="1.10.150.700">
    <property type="entry name" value="PolC, middle finger domain"/>
    <property type="match status" value="1"/>
</dbReference>
<comment type="subcellular location">
    <subcellularLocation>
        <location evidence="11">Cytoplasm</location>
    </subcellularLocation>
</comment>
<gene>
    <name evidence="11" type="primary">polC</name>
    <name evidence="14" type="ORF">MAMA39_00950</name>
</gene>
<evidence type="ECO:0000256" key="11">
    <source>
        <dbReference type="HAMAP-Rule" id="MF_00356"/>
    </source>
</evidence>
<dbReference type="Pfam" id="PF14579">
    <property type="entry name" value="HHH_6"/>
    <property type="match status" value="1"/>
</dbReference>
<reference evidence="14 15" key="1">
    <citation type="journal article" date="2015" name="Clin. Infect. Dis.">
        <title>Genomic Investigations unmask Mycoplasma amphoriforme, a new respiratory pathogen.</title>
        <authorList>
            <person name="Gillespie S.H."/>
            <person name="Ling C.L."/>
            <person name="Oravcova K."/>
            <person name="Pinheiro M."/>
            <person name="Wells L."/>
            <person name="Bryant J.M."/>
            <person name="McHugh T.D."/>
            <person name="Bebear C."/>
            <person name="Webster D."/>
            <person name="Harris S.R."/>
            <person name="Seth-Smith H.M."/>
            <person name="Thomson N.R."/>
        </authorList>
    </citation>
    <scope>NUCLEOTIDE SEQUENCE [LARGE SCALE GENOMIC DNA]</scope>
    <source>
        <strain evidence="14 15">A39</strain>
    </source>
</reference>
<dbReference type="Gene3D" id="3.30.1900.20">
    <property type="match status" value="1"/>
</dbReference>
<dbReference type="GO" id="GO:0006261">
    <property type="term" value="P:DNA-templated DNA replication"/>
    <property type="evidence" value="ECO:0007669"/>
    <property type="project" value="UniProtKB-UniRule"/>
</dbReference>
<dbReference type="InterPro" id="IPR040982">
    <property type="entry name" value="DNA_pol3_finger"/>
</dbReference>
<dbReference type="SUPFAM" id="SSF89550">
    <property type="entry name" value="PHP domain-like"/>
    <property type="match status" value="1"/>
</dbReference>
<dbReference type="InterPro" id="IPR011708">
    <property type="entry name" value="DNA_pol3_alpha_NTPase_dom"/>
</dbReference>
<feature type="domain" description="Exonuclease" evidence="12">
    <location>
        <begin position="399"/>
        <end position="568"/>
    </location>
</feature>
<sequence length="1433" mass="164969">MEDQINKFLRDFKLVDEDTLKELESSTFQVSPIFSKNQDKIILSFVLGKSLPPQAYFFACEQIKKNQQINVDWKLEIKEPNYSKKEVLEYFLYYFQKINPDLQSLTKNFKRDDFCTIKDKKITLEFDNGLEKDLFDANLDSLQKIFHAAGFIDIFIASALTVKKKVIEQHRQELEKKIKTPKKVTTKTIYNQAEVLQKNQIRAKTIVKLADLTKSEPSVIIYGEIIDIEKINAKKKFYEFLVTDYSDSLTFTIFFNDQLPEDYVETFKIGDWVKLEARVDFSKYKKNELTGIVEKIILADIPKDYLRKDDAKKKRIEMAFHSNMTAFDGICDAENYGEFLEKMNYEYAAITDTSSIQAYPKIVSKIKETKIIYGLDCEVIPDQIEIVVNSTDLKMEDATYVIFDLETTGLYSAYHEIIEFGAVKVKGNQIIDTINFFIKPKNPIPENISNFTKITNADVANAINIKTALKKITEWVKDCVLVAHNGIEFDFKFLETKLQQNKMPLLKNPMLDTLRLSWAINPKFNSHSLGSIARKYNVEYNQDEAHRADFDAQVLKNVYMQMQHYLRENQIINLNQLNASLQNASLKEHFRGHKTLIYAKNQKGVKSIYNLLSESLTTGFFDRPKIFQSKLDDQRENLLVTASPGEGLLINTAFSSSDENLQKVINLYDFVLIVPPSWFDHLHQNQLLDEKFIQDATARIIHLAKNKLVIASSDAYYLHPHQHVYYHLMTHVKALGGKRHRFYRIKSKEQFAPHAHFRTTGEMEVEFKFLKDKKLVQDIVINNAYSLIKKAFSKEKIEPGKKGLFFPKIANADKNLTDLAWQTAHEWYGKKLPDLIQERIQYELDAIIKNGYGIVYWIAHLLVTKSNQNGYLVGSRGSVGSSLVATLTGISEINPLPPHYWCKKCHFVEFKNDVDDGFDLKIKKCSCGEKLIGEGHNIPFATFMGFEGNKVPDIDLNFSGEYQLQAHQHVRELFGSDHALRVGTVATIAKKTAYGYVRTFFEETNKIETVKNAEINRYAKNITGVKRTTGQHPGGIIVFPKEFEITDFTPYNFPADDLDSDWKTTHFTYEDLHDNLLKFDLLGHDDPTMLEMLRDLTGIDPIDIPHHDEKVMSLFSSLNSLKISAQTFMNESTGVIGIPEFGTELVRKMLQETKPKTFADLIRISGLSHGKDVWQNNAQSLVNQGLSLNQIIACRDDIMEYLTKQGLKGGDAFKIMERVRKGLGLTDEMIHQMQEKNVKPWYIESCQKIKYMFPKAHAAAYVLMAWRIAWYKIYYPLQYYATLYSIKLIKDHDTKTCIQGTGAIREALKNLKERSTDKKSASELKEKEKNLITTYESYLEMSLRGYKMGPISLEHSLARKFRIVNNEIIPPFITVDGLGEVVADSIIQAREQQMFTSIKDFAERTKVTKTHLATLKASDIFVSLKEDDQIKLF</sequence>
<dbReference type="InterPro" id="IPR029460">
    <property type="entry name" value="DNAPol_HHH"/>
</dbReference>
<dbReference type="Proteomes" id="UP000261764">
    <property type="component" value="Chromosome I"/>
</dbReference>
<dbReference type="PANTHER" id="PTHR32294:SF5">
    <property type="entry name" value="DNA POLYMERASE III POLC-TYPE"/>
    <property type="match status" value="1"/>
</dbReference>
<dbReference type="Pfam" id="PF07733">
    <property type="entry name" value="DNA_pol3_alpha"/>
    <property type="match status" value="1"/>
</dbReference>
<name>A0A292IH12_9MOLU</name>
<dbReference type="Gene3D" id="3.20.20.140">
    <property type="entry name" value="Metal-dependent hydrolases"/>
    <property type="match status" value="1"/>
</dbReference>
<dbReference type="NCBIfam" id="TIGR00573">
    <property type="entry name" value="dnaq"/>
    <property type="match status" value="1"/>
</dbReference>
<dbReference type="PANTHER" id="PTHR32294">
    <property type="entry name" value="DNA POLYMERASE III SUBUNIT ALPHA"/>
    <property type="match status" value="1"/>
</dbReference>
<dbReference type="InterPro" id="IPR012340">
    <property type="entry name" value="NA-bd_OB-fold"/>
</dbReference>
<keyword evidence="3 11" id="KW-0808">Transferase</keyword>
<dbReference type="EC" id="2.7.7.7" evidence="11"/>
<dbReference type="InterPro" id="IPR006054">
    <property type="entry name" value="DnaQ"/>
</dbReference>
<accession>A0A292IH12</accession>
<evidence type="ECO:0000259" key="13">
    <source>
        <dbReference type="SMART" id="SM00481"/>
    </source>
</evidence>
<dbReference type="GO" id="GO:0005737">
    <property type="term" value="C:cytoplasm"/>
    <property type="evidence" value="ECO:0007669"/>
    <property type="project" value="UniProtKB-SubCell"/>
</dbReference>
<dbReference type="FunFam" id="3.30.420.10:FF:000045">
    <property type="entry name" value="3'-5' exonuclease DinG"/>
    <property type="match status" value="1"/>
</dbReference>
<dbReference type="NCBIfam" id="TIGR01405">
    <property type="entry name" value="polC_Gram_pos"/>
    <property type="match status" value="1"/>
</dbReference>
<dbReference type="GO" id="GO:0003677">
    <property type="term" value="F:DNA binding"/>
    <property type="evidence" value="ECO:0007669"/>
    <property type="project" value="UniProtKB-UniRule"/>
</dbReference>
<dbReference type="Gene3D" id="6.10.140.1510">
    <property type="match status" value="1"/>
</dbReference>
<evidence type="ECO:0000256" key="6">
    <source>
        <dbReference type="ARBA" id="ARBA00022722"/>
    </source>
</evidence>
<dbReference type="GO" id="GO:0003887">
    <property type="term" value="F:DNA-directed DNA polymerase activity"/>
    <property type="evidence" value="ECO:0007669"/>
    <property type="project" value="UniProtKB-UniRule"/>
</dbReference>
<comment type="catalytic activity">
    <reaction evidence="10 11">
        <text>DNA(n) + a 2'-deoxyribonucleoside 5'-triphosphate = DNA(n+1) + diphosphate</text>
        <dbReference type="Rhea" id="RHEA:22508"/>
        <dbReference type="Rhea" id="RHEA-COMP:17339"/>
        <dbReference type="Rhea" id="RHEA-COMP:17340"/>
        <dbReference type="ChEBI" id="CHEBI:33019"/>
        <dbReference type="ChEBI" id="CHEBI:61560"/>
        <dbReference type="ChEBI" id="CHEBI:173112"/>
        <dbReference type="EC" id="2.7.7.7"/>
    </reaction>
</comment>
<dbReference type="Pfam" id="PF00929">
    <property type="entry name" value="RNase_T"/>
    <property type="match status" value="1"/>
</dbReference>
<protein>
    <recommendedName>
        <fullName evidence="11">DNA polymerase III PolC-type</fullName>
        <shortName evidence="11">PolIII</shortName>
        <ecNumber evidence="11">2.7.7.7</ecNumber>
    </recommendedName>
</protein>
<evidence type="ECO:0000259" key="12">
    <source>
        <dbReference type="SMART" id="SM00479"/>
    </source>
</evidence>
<dbReference type="NCBIfam" id="NF001688">
    <property type="entry name" value="PRK00448.1"/>
    <property type="match status" value="1"/>
</dbReference>
<evidence type="ECO:0000256" key="1">
    <source>
        <dbReference type="ARBA" id="ARBA00003452"/>
    </source>
</evidence>
<dbReference type="Pfam" id="PF02811">
    <property type="entry name" value="PHP"/>
    <property type="match status" value="1"/>
</dbReference>
<evidence type="ECO:0000256" key="3">
    <source>
        <dbReference type="ARBA" id="ARBA00022679"/>
    </source>
</evidence>
<dbReference type="KEGG" id="mamp:MAMA39_00950"/>
<dbReference type="CDD" id="cd06127">
    <property type="entry name" value="DEDDh"/>
    <property type="match status" value="1"/>
</dbReference>
<dbReference type="InterPro" id="IPR013520">
    <property type="entry name" value="Ribonucl_H"/>
</dbReference>
<evidence type="ECO:0000313" key="15">
    <source>
        <dbReference type="Proteomes" id="UP000261764"/>
    </source>
</evidence>
<evidence type="ECO:0000256" key="2">
    <source>
        <dbReference type="ARBA" id="ARBA00022490"/>
    </source>
</evidence>
<evidence type="ECO:0000256" key="9">
    <source>
        <dbReference type="ARBA" id="ARBA00022932"/>
    </source>
</evidence>
<keyword evidence="9 11" id="KW-0239">DNA-directed DNA polymerase</keyword>
<dbReference type="EMBL" id="HG937516">
    <property type="protein sequence ID" value="CDN40219.1"/>
    <property type="molecule type" value="Genomic_DNA"/>
</dbReference>
<dbReference type="RefSeq" id="WP_343251560.1">
    <property type="nucleotide sequence ID" value="NZ_HG937516.1"/>
</dbReference>
<dbReference type="InterPro" id="IPR006308">
    <property type="entry name" value="Pol_III_a_PolC-type_gram_pos"/>
</dbReference>
<comment type="function">
    <text evidence="1 11">Required for replicative DNA synthesis. This DNA polymerase also exhibits 3' to 5' exonuclease activity.</text>
</comment>
<keyword evidence="2 11" id="KW-0963">Cytoplasm</keyword>
<dbReference type="InterPro" id="IPR012337">
    <property type="entry name" value="RNaseH-like_sf"/>
</dbReference>
<dbReference type="InterPro" id="IPR003141">
    <property type="entry name" value="Pol/His_phosphatase_N"/>
</dbReference>
<evidence type="ECO:0000256" key="4">
    <source>
        <dbReference type="ARBA" id="ARBA00022695"/>
    </source>
</evidence>
<evidence type="ECO:0000313" key="14">
    <source>
        <dbReference type="EMBL" id="CDN40219.1"/>
    </source>
</evidence>
<dbReference type="Pfam" id="PF17657">
    <property type="entry name" value="DNA_pol3_finger"/>
    <property type="match status" value="1"/>
</dbReference>
<dbReference type="Gene3D" id="2.40.50.140">
    <property type="entry name" value="Nucleic acid-binding proteins"/>
    <property type="match status" value="1"/>
</dbReference>
<dbReference type="InterPro" id="IPR036397">
    <property type="entry name" value="RNaseH_sf"/>
</dbReference>
<dbReference type="InterPro" id="IPR004013">
    <property type="entry name" value="PHP_dom"/>
</dbReference>
<evidence type="ECO:0000256" key="5">
    <source>
        <dbReference type="ARBA" id="ARBA00022705"/>
    </source>
</evidence>
<keyword evidence="15" id="KW-1185">Reference proteome</keyword>
<evidence type="ECO:0000256" key="8">
    <source>
        <dbReference type="ARBA" id="ARBA00022839"/>
    </source>
</evidence>
<keyword evidence="7 11" id="KW-0378">Hydrolase</keyword>
<keyword evidence="5 11" id="KW-0235">DNA replication</keyword>
<evidence type="ECO:0000256" key="7">
    <source>
        <dbReference type="ARBA" id="ARBA00022801"/>
    </source>
</evidence>
<dbReference type="HAMAP" id="MF_00356">
    <property type="entry name" value="DNApol_PolC"/>
    <property type="match status" value="1"/>
</dbReference>
<feature type="domain" description="Polymerase/histidinol phosphatase N-terminal" evidence="13">
    <location>
        <begin position="316"/>
        <end position="381"/>
    </location>
</feature>
<dbReference type="InterPro" id="IPR044923">
    <property type="entry name" value="PolC_middle_finger_sf"/>
</dbReference>
<dbReference type="InterPro" id="IPR016195">
    <property type="entry name" value="Pol/histidinol_Pase-like"/>
</dbReference>
<dbReference type="InterPro" id="IPR004805">
    <property type="entry name" value="DnaE2/DnaE/PolC"/>
</dbReference>
<dbReference type="Gene3D" id="1.10.150.870">
    <property type="match status" value="1"/>
</dbReference>
<comment type="similarity">
    <text evidence="11">Belongs to the DNA polymerase type-C family. PolC subfamily.</text>
</comment>
<dbReference type="SMART" id="SM00479">
    <property type="entry name" value="EXOIII"/>
    <property type="match status" value="1"/>
</dbReference>
<dbReference type="SUPFAM" id="SSF160975">
    <property type="entry name" value="AF1531-like"/>
    <property type="match status" value="1"/>
</dbReference>
<evidence type="ECO:0000256" key="10">
    <source>
        <dbReference type="ARBA" id="ARBA00049244"/>
    </source>
</evidence>